<dbReference type="GO" id="GO:0010498">
    <property type="term" value="P:proteasomal protein catabolic process"/>
    <property type="evidence" value="ECO:0007669"/>
    <property type="project" value="UniProtKB-UniRule"/>
</dbReference>
<keyword evidence="8 9" id="KW-0865">Zymogen</keyword>
<feature type="active site" description="Nucleophile" evidence="9 11">
    <location>
        <position position="51"/>
    </location>
</feature>
<comment type="caution">
    <text evidence="12">The sequence shown here is derived from an EMBL/GenBank/DDBJ whole genome shotgun (WGS) entry which is preliminary data.</text>
</comment>
<dbReference type="EMBL" id="BAGZ01000005">
    <property type="protein sequence ID" value="GAB77156.1"/>
    <property type="molecule type" value="Genomic_DNA"/>
</dbReference>
<dbReference type="eggNOG" id="COG0638">
    <property type="taxonomic scope" value="Bacteria"/>
</dbReference>
<reference evidence="12 13" key="1">
    <citation type="submission" date="2012-08" db="EMBL/GenBank/DDBJ databases">
        <title>Whole genome shotgun sequence of Austwickia chelonae NBRC 105200.</title>
        <authorList>
            <person name="Yoshida I."/>
            <person name="Hosoyama A."/>
            <person name="Tsuchikane K."/>
            <person name="Katsumata H."/>
            <person name="Ando Y."/>
            <person name="Ohji S."/>
            <person name="Hamada M."/>
            <person name="Tamura T."/>
            <person name="Yamazoe A."/>
            <person name="Yamazaki S."/>
            <person name="Fujita N."/>
        </authorList>
    </citation>
    <scope>NUCLEOTIDE SEQUENCE [LARGE SCALE GENOMIC DNA]</scope>
    <source>
        <strain evidence="12 13">NBRC 105200</strain>
    </source>
</reference>
<dbReference type="AlphaFoldDB" id="K6ULD6"/>
<dbReference type="EC" id="3.4.25.1" evidence="9 10"/>
<feature type="propeptide" id="PRO_5005068690" description="Removed in mature form; by autocatalysis" evidence="9">
    <location>
        <begin position="1"/>
        <end position="50"/>
    </location>
</feature>
<keyword evidence="6 9" id="KW-0068">Autocatalytic cleavage</keyword>
<dbReference type="Pfam" id="PF00227">
    <property type="entry name" value="Proteasome"/>
    <property type="match status" value="1"/>
</dbReference>
<dbReference type="GO" id="GO:0004298">
    <property type="term" value="F:threonine-type endopeptidase activity"/>
    <property type="evidence" value="ECO:0007669"/>
    <property type="project" value="UniProtKB-UniRule"/>
</dbReference>
<dbReference type="OrthoDB" id="5174038at2"/>
<protein>
    <recommendedName>
        <fullName evidence="9 10">Proteasome subunit beta</fullName>
        <ecNumber evidence="9 10">3.4.25.1</ecNumber>
    </recommendedName>
    <alternativeName>
        <fullName evidence="9">20S proteasome beta subunit</fullName>
    </alternativeName>
    <alternativeName>
        <fullName evidence="9">Proteasome core protein PrcB</fullName>
    </alternativeName>
</protein>
<keyword evidence="4 9" id="KW-0888">Threonine protease</keyword>
<dbReference type="InterPro" id="IPR001353">
    <property type="entry name" value="Proteasome_sua/b"/>
</dbReference>
<dbReference type="Proteomes" id="UP000008495">
    <property type="component" value="Unassembled WGS sequence"/>
</dbReference>
<dbReference type="PROSITE" id="PS51476">
    <property type="entry name" value="PROTEASOME_BETA_2"/>
    <property type="match status" value="1"/>
</dbReference>
<keyword evidence="7 9" id="KW-0647">Proteasome</keyword>
<keyword evidence="13" id="KW-1185">Reference proteome</keyword>
<dbReference type="STRING" id="100225.SAMN05421595_0971"/>
<dbReference type="SUPFAM" id="SSF56235">
    <property type="entry name" value="N-terminal nucleophile aminohydrolases (Ntn hydrolases)"/>
    <property type="match status" value="1"/>
</dbReference>
<comment type="activity regulation">
    <text evidence="9">The formation of the proteasomal ATPase ARC-20S proteasome complex, likely via the docking of the C-termini of ARC into the intersubunit pockets in the alpha-rings, may trigger opening of the gate for substrate entry. Interconversion between the open-gate and close-gate conformations leads to a dynamic regulation of the 20S proteasome proteolysis activity.</text>
</comment>
<comment type="pathway">
    <text evidence="9">Protein degradation; proteasomal Pup-dependent pathway.</text>
</comment>
<accession>K6ULD6</accession>
<evidence type="ECO:0000256" key="7">
    <source>
        <dbReference type="ARBA" id="ARBA00022942"/>
    </source>
</evidence>
<dbReference type="PANTHER" id="PTHR32194:SF0">
    <property type="entry name" value="ATP-DEPENDENT PROTEASE SUBUNIT HSLV"/>
    <property type="match status" value="1"/>
</dbReference>
<evidence type="ECO:0000313" key="12">
    <source>
        <dbReference type="EMBL" id="GAB77156.1"/>
    </source>
</evidence>
<dbReference type="GO" id="GO:0019941">
    <property type="term" value="P:modification-dependent protein catabolic process"/>
    <property type="evidence" value="ECO:0007669"/>
    <property type="project" value="UniProtKB-UniRule"/>
</dbReference>
<comment type="catalytic activity">
    <reaction evidence="1 9">
        <text>Cleavage of peptide bonds with very broad specificity.</text>
        <dbReference type="EC" id="3.4.25.1"/>
    </reaction>
</comment>
<dbReference type="Gene3D" id="3.60.20.10">
    <property type="entry name" value="Glutamine Phosphoribosylpyrophosphate, subunit 1, domain 1"/>
    <property type="match status" value="1"/>
</dbReference>
<organism evidence="12 13">
    <name type="scientific">Austwickia chelonae NBRC 105200</name>
    <dbReference type="NCBI Taxonomy" id="1184607"/>
    <lineage>
        <taxon>Bacteria</taxon>
        <taxon>Bacillati</taxon>
        <taxon>Actinomycetota</taxon>
        <taxon>Actinomycetes</taxon>
        <taxon>Micrococcales</taxon>
        <taxon>Dermatophilaceae</taxon>
        <taxon>Austwickia</taxon>
    </lineage>
</organism>
<gene>
    <name evidence="9 12" type="primary">prcB</name>
    <name evidence="12" type="ORF">AUCHE_05_00610</name>
</gene>
<comment type="similarity">
    <text evidence="9">Belongs to the peptidase T1B family.</text>
</comment>
<dbReference type="InterPro" id="IPR029055">
    <property type="entry name" value="Ntn_hydrolases_N"/>
</dbReference>
<dbReference type="GO" id="GO:0005737">
    <property type="term" value="C:cytoplasm"/>
    <property type="evidence" value="ECO:0007669"/>
    <property type="project" value="UniProtKB-SubCell"/>
</dbReference>
<keyword evidence="5 9" id="KW-0378">Hydrolase</keyword>
<dbReference type="InterPro" id="IPR000243">
    <property type="entry name" value="Pept_T1A_subB"/>
</dbReference>
<dbReference type="PANTHER" id="PTHR32194">
    <property type="entry name" value="METALLOPROTEASE TLDD"/>
    <property type="match status" value="1"/>
</dbReference>
<sequence length="272" mass="28701">MTSHTRGFDPAFLTATTSSFSAFLTDHAPELLPTAPATLPTDTQTPLPHGTTIVAVAFDGGVVMAGDRRATSGNLIANRTIDKVFVADESSLVGISGVAGVATEMVALFQVELEHYEKIEGTPLSLEGRANRLRTMIRGNLPLALRGLGVVPLFAGYDGHTGRIFSYDVAGGCYEEHDYAGVGSGSLFARGALKKLWHPTLDADTALRIAVEALYDAADDDTATGGPDIARRLWPTCALADNDGARLVADNDIADIVETLVADRRHNPGGAR</sequence>
<evidence type="ECO:0000256" key="1">
    <source>
        <dbReference type="ARBA" id="ARBA00001198"/>
    </source>
</evidence>
<dbReference type="NCBIfam" id="TIGR03690">
    <property type="entry name" value="20S_bact_beta"/>
    <property type="match status" value="1"/>
</dbReference>
<comment type="subcellular location">
    <subcellularLocation>
        <location evidence="9">Cytoplasm</location>
    </subcellularLocation>
</comment>
<feature type="chain" id="PRO_5023288876" description="Proteasome subunit beta" evidence="9">
    <location>
        <begin position="51"/>
        <end position="272"/>
    </location>
</feature>
<evidence type="ECO:0000313" key="13">
    <source>
        <dbReference type="Proteomes" id="UP000008495"/>
    </source>
</evidence>
<evidence type="ECO:0000256" key="6">
    <source>
        <dbReference type="ARBA" id="ARBA00022813"/>
    </source>
</evidence>
<dbReference type="InterPro" id="IPR023333">
    <property type="entry name" value="Proteasome_suB-type"/>
</dbReference>
<comment type="function">
    <text evidence="9">Component of the proteasome core, a large protease complex with broad specificity involved in protein degradation.</text>
</comment>
<dbReference type="PRINTS" id="PR00141">
    <property type="entry name" value="PROTEASOME"/>
</dbReference>
<evidence type="ECO:0000256" key="11">
    <source>
        <dbReference type="PIRSR" id="PIRSR600243-1"/>
    </source>
</evidence>
<evidence type="ECO:0000256" key="4">
    <source>
        <dbReference type="ARBA" id="ARBA00022698"/>
    </source>
</evidence>
<dbReference type="RefSeq" id="WP_006501908.1">
    <property type="nucleotide sequence ID" value="NZ_BAGZ01000005.1"/>
</dbReference>
<keyword evidence="2 9" id="KW-0963">Cytoplasm</keyword>
<dbReference type="GO" id="GO:0019774">
    <property type="term" value="C:proteasome core complex, beta-subunit complex"/>
    <property type="evidence" value="ECO:0007669"/>
    <property type="project" value="UniProtKB-UniRule"/>
</dbReference>
<proteinExistence type="inferred from homology"/>
<evidence type="ECO:0000256" key="10">
    <source>
        <dbReference type="NCBIfam" id="TIGR03690"/>
    </source>
</evidence>
<keyword evidence="3 9" id="KW-0645">Protease</keyword>
<evidence type="ECO:0000256" key="5">
    <source>
        <dbReference type="ARBA" id="ARBA00022801"/>
    </source>
</evidence>
<dbReference type="UniPathway" id="UPA00997"/>
<name>K6ULD6_9MICO</name>
<dbReference type="CDD" id="cd01906">
    <property type="entry name" value="proteasome_protease_HslV"/>
    <property type="match status" value="1"/>
</dbReference>
<evidence type="ECO:0000256" key="8">
    <source>
        <dbReference type="ARBA" id="ARBA00023145"/>
    </source>
</evidence>
<evidence type="ECO:0000256" key="9">
    <source>
        <dbReference type="HAMAP-Rule" id="MF_02113"/>
    </source>
</evidence>
<comment type="subunit">
    <text evidence="9">The 20S proteasome core is composed of 14 alpha and 14 beta subunits that assemble into four stacked heptameric rings, resulting in a barrel-shaped structure. The two inner rings, each composed of seven catalytic beta subunits, are sandwiched by two outer rings, each composed of seven alpha subunits. The catalytic chamber with the active sites is on the inside of the barrel. Has a gated structure, the ends of the cylinder being occluded by the N-termini of the alpha-subunits. Is capped by the proteasome-associated ATPase, ARC.</text>
</comment>
<dbReference type="MEROPS" id="T01.005"/>
<dbReference type="HAMAP" id="MF_02113_B">
    <property type="entry name" value="Proteasome_B_B"/>
    <property type="match status" value="1"/>
</dbReference>
<evidence type="ECO:0000256" key="2">
    <source>
        <dbReference type="ARBA" id="ARBA00022490"/>
    </source>
</evidence>
<dbReference type="InterPro" id="IPR022483">
    <property type="entry name" value="PSB_actinobac"/>
</dbReference>
<evidence type="ECO:0000256" key="3">
    <source>
        <dbReference type="ARBA" id="ARBA00022670"/>
    </source>
</evidence>